<dbReference type="Pfam" id="PF00294">
    <property type="entry name" value="PfkB"/>
    <property type="match status" value="1"/>
</dbReference>
<comment type="caution">
    <text evidence="2">The sequence shown here is derived from an EMBL/GenBank/DDBJ whole genome shotgun (WGS) entry which is preliminary data.</text>
</comment>
<dbReference type="InterPro" id="IPR052562">
    <property type="entry name" value="Ketohexokinase-related"/>
</dbReference>
<sequence length="193" mass="21555">MWFHFEGRNLDAAELMMRYIRESMPVASISVEIEALRNDWGSAMKLIFLADYVFISKDYLREKLGFQSAEPFFEAIMSDRWGKMLAEKAKAFICPWGPEGVYYLDMREQIKHHAPAPRIDSVVETIGAGDTFIGASLAGLSGGKVPLDQVVRTACEIASTKCTKRGLAVSNEDKVTWQMQFNCKDESVGANAA</sequence>
<dbReference type="Gene3D" id="3.40.1190.20">
    <property type="match status" value="1"/>
</dbReference>
<organism evidence="2 3">
    <name type="scientific">Phytophthora lilii</name>
    <dbReference type="NCBI Taxonomy" id="2077276"/>
    <lineage>
        <taxon>Eukaryota</taxon>
        <taxon>Sar</taxon>
        <taxon>Stramenopiles</taxon>
        <taxon>Oomycota</taxon>
        <taxon>Peronosporomycetes</taxon>
        <taxon>Peronosporales</taxon>
        <taxon>Peronosporaceae</taxon>
        <taxon>Phytophthora</taxon>
    </lineage>
</organism>
<dbReference type="InterPro" id="IPR011611">
    <property type="entry name" value="PfkB_dom"/>
</dbReference>
<dbReference type="AlphaFoldDB" id="A0A9W6X5U6"/>
<dbReference type="PANTHER" id="PTHR42774">
    <property type="entry name" value="PHOSPHOTRANSFERASE SYSTEM TRANSPORT PROTEIN"/>
    <property type="match status" value="1"/>
</dbReference>
<protein>
    <submittedName>
        <fullName evidence="2">Unnamed protein product</fullName>
    </submittedName>
</protein>
<evidence type="ECO:0000259" key="1">
    <source>
        <dbReference type="Pfam" id="PF00294"/>
    </source>
</evidence>
<keyword evidence="3" id="KW-1185">Reference proteome</keyword>
<dbReference type="Proteomes" id="UP001165083">
    <property type="component" value="Unassembled WGS sequence"/>
</dbReference>
<proteinExistence type="predicted"/>
<gene>
    <name evidence="2" type="ORF">Plil01_001375000</name>
</gene>
<evidence type="ECO:0000313" key="2">
    <source>
        <dbReference type="EMBL" id="GMF32126.1"/>
    </source>
</evidence>
<evidence type="ECO:0000313" key="3">
    <source>
        <dbReference type="Proteomes" id="UP001165083"/>
    </source>
</evidence>
<dbReference type="SUPFAM" id="SSF53613">
    <property type="entry name" value="Ribokinase-like"/>
    <property type="match status" value="1"/>
</dbReference>
<feature type="domain" description="Carbohydrate kinase PfkB" evidence="1">
    <location>
        <begin position="44"/>
        <end position="172"/>
    </location>
</feature>
<reference evidence="2" key="1">
    <citation type="submission" date="2023-04" db="EMBL/GenBank/DDBJ databases">
        <title>Phytophthora lilii NBRC 32176.</title>
        <authorList>
            <person name="Ichikawa N."/>
            <person name="Sato H."/>
            <person name="Tonouchi N."/>
        </authorList>
    </citation>
    <scope>NUCLEOTIDE SEQUENCE</scope>
    <source>
        <strain evidence="2">NBRC 32176</strain>
    </source>
</reference>
<dbReference type="InterPro" id="IPR029056">
    <property type="entry name" value="Ribokinase-like"/>
</dbReference>
<dbReference type="EMBL" id="BSXW01000957">
    <property type="protein sequence ID" value="GMF32126.1"/>
    <property type="molecule type" value="Genomic_DNA"/>
</dbReference>
<accession>A0A9W6X5U6</accession>
<name>A0A9W6X5U6_9STRA</name>
<dbReference type="OrthoDB" id="204058at2759"/>
<dbReference type="PANTHER" id="PTHR42774:SF3">
    <property type="entry name" value="KETOHEXOKINASE"/>
    <property type="match status" value="1"/>
</dbReference>